<dbReference type="Proteomes" id="UP000261325">
    <property type="component" value="Unassembled WGS sequence"/>
</dbReference>
<dbReference type="EMBL" id="DLYI01000313">
    <property type="protein sequence ID" value="HAC30675.1"/>
    <property type="molecule type" value="Genomic_DNA"/>
</dbReference>
<name>A0A3B8WVU6_MARNT</name>
<protein>
    <submittedName>
        <fullName evidence="1">Uncharacterized protein</fullName>
    </submittedName>
</protein>
<sequence length="73" mass="8092">MRINLHGTQAASTAHEGEMIGAEVQDREGNSVNLFFDCVDDVERLAEELAILAREIREQEPKDFCAETGETLA</sequence>
<evidence type="ECO:0000313" key="2">
    <source>
        <dbReference type="Proteomes" id="UP000261325"/>
    </source>
</evidence>
<reference evidence="1 2" key="1">
    <citation type="journal article" date="2018" name="Nat. Biotechnol.">
        <title>A standardized bacterial taxonomy based on genome phylogeny substantially revises the tree of life.</title>
        <authorList>
            <person name="Parks D.H."/>
            <person name="Chuvochina M."/>
            <person name="Waite D.W."/>
            <person name="Rinke C."/>
            <person name="Skarshewski A."/>
            <person name="Chaumeil P.A."/>
            <person name="Hugenholtz P."/>
        </authorList>
    </citation>
    <scope>NUCLEOTIDE SEQUENCE [LARGE SCALE GENOMIC DNA]</scope>
    <source>
        <strain evidence="1">UBA9049</strain>
    </source>
</reference>
<organism evidence="1 2">
    <name type="scientific">Marinobacter nauticus</name>
    <name type="common">Marinobacter hydrocarbonoclasticus</name>
    <name type="synonym">Marinobacter aquaeolei</name>
    <dbReference type="NCBI Taxonomy" id="2743"/>
    <lineage>
        <taxon>Bacteria</taxon>
        <taxon>Pseudomonadati</taxon>
        <taxon>Pseudomonadota</taxon>
        <taxon>Gammaproteobacteria</taxon>
        <taxon>Pseudomonadales</taxon>
        <taxon>Marinobacteraceae</taxon>
        <taxon>Marinobacter</taxon>
    </lineage>
</organism>
<accession>A0A3B8WVU6</accession>
<dbReference type="AlphaFoldDB" id="A0A3B8WVU6"/>
<proteinExistence type="predicted"/>
<evidence type="ECO:0000313" key="1">
    <source>
        <dbReference type="EMBL" id="HAC30675.1"/>
    </source>
</evidence>
<gene>
    <name evidence="1" type="ORF">DCF82_23155</name>
</gene>
<comment type="caution">
    <text evidence="1">The sequence shown here is derived from an EMBL/GenBank/DDBJ whole genome shotgun (WGS) entry which is preliminary data.</text>
</comment>